<accession>A0AAN9UXE2</accession>
<dbReference type="AlphaFoldDB" id="A0AAN9UXE2"/>
<dbReference type="PANTHER" id="PTHR47843">
    <property type="entry name" value="BTB DOMAIN-CONTAINING PROTEIN-RELATED"/>
    <property type="match status" value="1"/>
</dbReference>
<feature type="region of interest" description="Disordered" evidence="1">
    <location>
        <begin position="206"/>
        <end position="231"/>
    </location>
</feature>
<reference evidence="2 3" key="1">
    <citation type="submission" date="2024-02" db="EMBL/GenBank/DDBJ databases">
        <title>De novo assembly and annotation of 12 fungi associated with fruit tree decline syndrome in Ontario, Canada.</title>
        <authorList>
            <person name="Sulman M."/>
            <person name="Ellouze W."/>
            <person name="Ilyukhin E."/>
        </authorList>
    </citation>
    <scope>NUCLEOTIDE SEQUENCE [LARGE SCALE GENOMIC DNA]</scope>
    <source>
        <strain evidence="2 3">M11/M66-122</strain>
    </source>
</reference>
<evidence type="ECO:0000256" key="1">
    <source>
        <dbReference type="SAM" id="MobiDB-lite"/>
    </source>
</evidence>
<proteinExistence type="predicted"/>
<dbReference type="CDD" id="cd18186">
    <property type="entry name" value="BTB_POZ_ZBTB_KLHL-like"/>
    <property type="match status" value="1"/>
</dbReference>
<organism evidence="2 3">
    <name type="scientific">Diatrype stigma</name>
    <dbReference type="NCBI Taxonomy" id="117547"/>
    <lineage>
        <taxon>Eukaryota</taxon>
        <taxon>Fungi</taxon>
        <taxon>Dikarya</taxon>
        <taxon>Ascomycota</taxon>
        <taxon>Pezizomycotina</taxon>
        <taxon>Sordariomycetes</taxon>
        <taxon>Xylariomycetidae</taxon>
        <taxon>Xylariales</taxon>
        <taxon>Diatrypaceae</taxon>
        <taxon>Diatrype</taxon>
    </lineage>
</organism>
<sequence length="356" mass="40965">MAHFYTFYKGILFDKEWSDFTVICGGEHFPLHKLVVVNLPDDDPEVFREFVTYLYTGNYDDEPFTSILNADAAAAAARITSQSKGAQEFATKVLNRHKVPSSETAIIDPAELENHLNDHYYKHRDHNRPDVDGSDEVGWALRKAVDDETQYRGMIDTVIKSLFRAIDLYVMADKFLVDRLRLLALKRFDRACLTLVIEARMRHDQSVVEKKQERERRNADEQRKDGVKSVEDSAAELEAEATISNHYAAMEYIYATAAKAIEKLYSNTPPIALVRSIARFLLARYYPGAHIGWEGKSEYYNETIQALFRKFPELEPQSTKRKRVEADDGDSRISWKKGQIPTGYGRFQHLLDRIIT</sequence>
<dbReference type="Proteomes" id="UP001320420">
    <property type="component" value="Unassembled WGS sequence"/>
</dbReference>
<name>A0AAN9UXE2_9PEZI</name>
<evidence type="ECO:0000313" key="2">
    <source>
        <dbReference type="EMBL" id="KAK7750974.1"/>
    </source>
</evidence>
<evidence type="ECO:0000313" key="3">
    <source>
        <dbReference type="Proteomes" id="UP001320420"/>
    </source>
</evidence>
<dbReference type="InterPro" id="IPR011333">
    <property type="entry name" value="SKP1/BTB/POZ_sf"/>
</dbReference>
<comment type="caution">
    <text evidence="2">The sequence shown here is derived from an EMBL/GenBank/DDBJ whole genome shotgun (WGS) entry which is preliminary data.</text>
</comment>
<gene>
    <name evidence="2" type="ORF">SLS62_007107</name>
</gene>
<dbReference type="Gene3D" id="3.30.710.10">
    <property type="entry name" value="Potassium Channel Kv1.1, Chain A"/>
    <property type="match status" value="1"/>
</dbReference>
<protein>
    <recommendedName>
        <fullName evidence="4">BTB domain-containing protein</fullName>
    </recommendedName>
</protein>
<keyword evidence="3" id="KW-1185">Reference proteome</keyword>
<dbReference type="EMBL" id="JAKJXP020000056">
    <property type="protein sequence ID" value="KAK7750974.1"/>
    <property type="molecule type" value="Genomic_DNA"/>
</dbReference>
<evidence type="ECO:0008006" key="4">
    <source>
        <dbReference type="Google" id="ProtNLM"/>
    </source>
</evidence>
<dbReference type="SUPFAM" id="SSF54695">
    <property type="entry name" value="POZ domain"/>
    <property type="match status" value="1"/>
</dbReference>